<dbReference type="PANTHER" id="PTHR34846">
    <property type="entry name" value="4-CARBOXYMUCONOLACTONE DECARBOXYLASE FAMILY PROTEIN (AFU_ORTHOLOGUE AFUA_6G11590)"/>
    <property type="match status" value="1"/>
</dbReference>
<reference evidence="3 4" key="1">
    <citation type="submission" date="2017-10" db="EMBL/GenBank/DDBJ databases">
        <title>The new phylogeny of genus Mycobacterium.</title>
        <authorList>
            <person name="Tortoli E."/>
            <person name="Trovato A."/>
            <person name="Cirillo D.M."/>
        </authorList>
    </citation>
    <scope>NUCLEOTIDE SEQUENCE [LARGE SCALE GENOMIC DNA]</scope>
    <source>
        <strain evidence="3 4">IP141170001</strain>
    </source>
</reference>
<organism evidence="3 4">
    <name type="scientific">Mycolicibacterium diernhoferi</name>
    <dbReference type="NCBI Taxonomy" id="1801"/>
    <lineage>
        <taxon>Bacteria</taxon>
        <taxon>Bacillati</taxon>
        <taxon>Actinomycetota</taxon>
        <taxon>Actinomycetes</taxon>
        <taxon>Mycobacteriales</taxon>
        <taxon>Mycobacteriaceae</taxon>
        <taxon>Mycolicibacterium</taxon>
    </lineage>
</organism>
<dbReference type="GO" id="GO:0051920">
    <property type="term" value="F:peroxiredoxin activity"/>
    <property type="evidence" value="ECO:0007669"/>
    <property type="project" value="InterPro"/>
</dbReference>
<dbReference type="InterPro" id="IPR029032">
    <property type="entry name" value="AhpD-like"/>
</dbReference>
<dbReference type="SUPFAM" id="SSF69118">
    <property type="entry name" value="AhpD-like"/>
    <property type="match status" value="1"/>
</dbReference>
<name>A0A2A7NVQ1_9MYCO</name>
<keyword evidence="4" id="KW-1185">Reference proteome</keyword>
<feature type="region of interest" description="Disordered" evidence="1">
    <location>
        <begin position="25"/>
        <end position="44"/>
    </location>
</feature>
<dbReference type="Pfam" id="PF02627">
    <property type="entry name" value="CMD"/>
    <property type="match status" value="1"/>
</dbReference>
<dbReference type="EMBL" id="PDCR01000012">
    <property type="protein sequence ID" value="PEG54461.1"/>
    <property type="molecule type" value="Genomic_DNA"/>
</dbReference>
<dbReference type="NCBIfam" id="TIGR00778">
    <property type="entry name" value="ahpD_dom"/>
    <property type="match status" value="1"/>
</dbReference>
<proteinExistence type="predicted"/>
<dbReference type="AlphaFoldDB" id="A0A2A7NVQ1"/>
<feature type="compositionally biased region" description="Polar residues" evidence="1">
    <location>
        <begin position="25"/>
        <end position="41"/>
    </location>
</feature>
<sequence length="165" mass="17670">MPSAPTIISAGKGRCRWRRPTVTGAQAGQGTFSSTNTSLSPRSAPRCRDADSVELVKIRASQINGCAYCLRMHSTDAIAAGESPDRLAVVSAWRETQYFSDIEMAALHISEYVTAISTAELPDTIRAEISRTLTAEQIAAVHSLAIAINAFNRVAICSHIPVAPE</sequence>
<comment type="caution">
    <text evidence="3">The sequence shown here is derived from an EMBL/GenBank/DDBJ whole genome shotgun (WGS) entry which is preliminary data.</text>
</comment>
<dbReference type="Proteomes" id="UP000220340">
    <property type="component" value="Unassembled WGS sequence"/>
</dbReference>
<dbReference type="Gene3D" id="1.20.1290.10">
    <property type="entry name" value="AhpD-like"/>
    <property type="match status" value="1"/>
</dbReference>
<dbReference type="PANTHER" id="PTHR34846:SF7">
    <property type="entry name" value="BLL7811 PROTEIN"/>
    <property type="match status" value="1"/>
</dbReference>
<dbReference type="InterPro" id="IPR004675">
    <property type="entry name" value="AhpD_core"/>
</dbReference>
<dbReference type="OrthoDB" id="9801997at2"/>
<protein>
    <submittedName>
        <fullName evidence="3">Carboxymuconolactone decarboxylase family protein</fullName>
    </submittedName>
</protein>
<gene>
    <name evidence="3" type="ORF">CRI78_11270</name>
</gene>
<evidence type="ECO:0000256" key="1">
    <source>
        <dbReference type="SAM" id="MobiDB-lite"/>
    </source>
</evidence>
<feature type="domain" description="Carboxymuconolactone decarboxylase-like" evidence="2">
    <location>
        <begin position="53"/>
        <end position="109"/>
    </location>
</feature>
<evidence type="ECO:0000313" key="3">
    <source>
        <dbReference type="EMBL" id="PEG54461.1"/>
    </source>
</evidence>
<accession>A0A2A7NVQ1</accession>
<dbReference type="InterPro" id="IPR003779">
    <property type="entry name" value="CMD-like"/>
</dbReference>
<evidence type="ECO:0000313" key="4">
    <source>
        <dbReference type="Proteomes" id="UP000220340"/>
    </source>
</evidence>
<evidence type="ECO:0000259" key="2">
    <source>
        <dbReference type="Pfam" id="PF02627"/>
    </source>
</evidence>